<evidence type="ECO:0000259" key="1">
    <source>
        <dbReference type="PROSITE" id="PS50943"/>
    </source>
</evidence>
<accession>A0A9W6RUC2</accession>
<evidence type="ECO:0000313" key="3">
    <source>
        <dbReference type="Proteomes" id="UP001165135"/>
    </source>
</evidence>
<dbReference type="PROSITE" id="PS50943">
    <property type="entry name" value="HTH_CROC1"/>
    <property type="match status" value="1"/>
</dbReference>
<dbReference type="AlphaFoldDB" id="A0A9W6RUC2"/>
<name>A0A9W6RUC2_9ACTN</name>
<comment type="caution">
    <text evidence="2">The sequence shown here is derived from an EMBL/GenBank/DDBJ whole genome shotgun (WGS) entry which is preliminary data.</text>
</comment>
<feature type="domain" description="HTH cro/C1-type" evidence="1">
    <location>
        <begin position="11"/>
        <end position="64"/>
    </location>
</feature>
<evidence type="ECO:0000313" key="2">
    <source>
        <dbReference type="EMBL" id="GLY81873.1"/>
    </source>
</evidence>
<protein>
    <recommendedName>
        <fullName evidence="1">HTH cro/C1-type domain-containing protein</fullName>
    </recommendedName>
</protein>
<dbReference type="InterPro" id="IPR010982">
    <property type="entry name" value="Lambda_DNA-bd_dom_sf"/>
</dbReference>
<dbReference type="SUPFAM" id="SSF47413">
    <property type="entry name" value="lambda repressor-like DNA-binding domains"/>
    <property type="match status" value="1"/>
</dbReference>
<dbReference type="Gene3D" id="1.10.260.40">
    <property type="entry name" value="lambda repressor-like DNA-binding domains"/>
    <property type="match status" value="1"/>
</dbReference>
<dbReference type="Proteomes" id="UP001165135">
    <property type="component" value="Unassembled WGS sequence"/>
</dbReference>
<gene>
    <name evidence="2" type="ORF">Airi01_101400</name>
</gene>
<sequence>MGQPHPLIAELVDERRRQELTQEAVAALAGLTQGCVSGVETGRDARLSTLLSHVDALGFELTLVRKKDA</sequence>
<dbReference type="RefSeq" id="WP_285636917.1">
    <property type="nucleotide sequence ID" value="NZ_BSTJ01000023.1"/>
</dbReference>
<reference evidence="2" key="1">
    <citation type="submission" date="2023-03" db="EMBL/GenBank/DDBJ databases">
        <title>Actinoallomurus iriomotensis NBRC 103681.</title>
        <authorList>
            <person name="Ichikawa N."/>
            <person name="Sato H."/>
            <person name="Tonouchi N."/>
        </authorList>
    </citation>
    <scope>NUCLEOTIDE SEQUENCE</scope>
    <source>
        <strain evidence="2">NBRC 103681</strain>
    </source>
</reference>
<dbReference type="EMBL" id="BSTJ01000023">
    <property type="protein sequence ID" value="GLY81873.1"/>
    <property type="molecule type" value="Genomic_DNA"/>
</dbReference>
<proteinExistence type="predicted"/>
<dbReference type="GO" id="GO:0003677">
    <property type="term" value="F:DNA binding"/>
    <property type="evidence" value="ECO:0007669"/>
    <property type="project" value="InterPro"/>
</dbReference>
<organism evidence="2 3">
    <name type="scientific">Actinoallomurus iriomotensis</name>
    <dbReference type="NCBI Taxonomy" id="478107"/>
    <lineage>
        <taxon>Bacteria</taxon>
        <taxon>Bacillati</taxon>
        <taxon>Actinomycetota</taxon>
        <taxon>Actinomycetes</taxon>
        <taxon>Streptosporangiales</taxon>
        <taxon>Thermomonosporaceae</taxon>
        <taxon>Actinoallomurus</taxon>
    </lineage>
</organism>
<dbReference type="Pfam" id="PF13560">
    <property type="entry name" value="HTH_31"/>
    <property type="match status" value="1"/>
</dbReference>
<dbReference type="InterPro" id="IPR001387">
    <property type="entry name" value="Cro/C1-type_HTH"/>
</dbReference>
<dbReference type="SMART" id="SM00530">
    <property type="entry name" value="HTH_XRE"/>
    <property type="match status" value="1"/>
</dbReference>